<evidence type="ECO:0000256" key="2">
    <source>
        <dbReference type="ARBA" id="ARBA00022525"/>
    </source>
</evidence>
<evidence type="ECO:0000256" key="6">
    <source>
        <dbReference type="ARBA" id="ARBA00022869"/>
    </source>
</evidence>
<feature type="non-terminal residue" evidence="12">
    <location>
        <position position="1"/>
    </location>
</feature>
<keyword evidence="8" id="KW-0325">Glycoprotein</keyword>
<name>A0A1Y3AVR0_EURMA</name>
<comment type="caution">
    <text evidence="10">Lacks conserved residue(s) required for the propagation of feature annotation.</text>
</comment>
<feature type="disulfide bond" evidence="10">
    <location>
        <begin position="26"/>
        <end position="38"/>
    </location>
</feature>
<dbReference type="SUPFAM" id="SSF57196">
    <property type="entry name" value="EGF/Laminin"/>
    <property type="match status" value="4"/>
</dbReference>
<feature type="disulfide bond" evidence="10">
    <location>
        <begin position="46"/>
        <end position="55"/>
    </location>
</feature>
<evidence type="ECO:0000256" key="1">
    <source>
        <dbReference type="ARBA" id="ARBA00004302"/>
    </source>
</evidence>
<dbReference type="SMART" id="SM00180">
    <property type="entry name" value="EGF_Lam"/>
    <property type="match status" value="4"/>
</dbReference>
<evidence type="ECO:0000256" key="3">
    <source>
        <dbReference type="ARBA" id="ARBA00022530"/>
    </source>
</evidence>
<feature type="disulfide bond" evidence="10">
    <location>
        <begin position="149"/>
        <end position="158"/>
    </location>
</feature>
<feature type="non-terminal residue" evidence="12">
    <location>
        <position position="440"/>
    </location>
</feature>
<protein>
    <recommendedName>
        <fullName evidence="11">Laminin EGF-like domain-containing protein</fullName>
    </recommendedName>
</protein>
<feature type="domain" description="Laminin EGF-like" evidence="11">
    <location>
        <begin position="26"/>
        <end position="75"/>
    </location>
</feature>
<sequence length="440" mass="50027">CKGNFGGTKCNDCAVGYFNFPKCEQCKCHWKGSTGVSCDHSGNCLCQERFEGQKCDQCKEGYYNFPYCEECNCNPAGLVAEFGGCDKVEIGKLCECKERVKGRICNQCKDLYWNLQMNNPYGCEDCRCNQNGTISRIGICDTVTGDCMCKANVQGRTCNMCKPNTYQLNSARFFGCVDCECDVGGAVSSDCDKFTGQCRCKSRIRGKTCSETLDATYFPTFYQFQYETEDWYNPTGSPARFGYDEEIFPNHSWRGYAIFSPLQKEIFTNITITRTSIYKIIINYVNKNSDTVNGILRFLPNEWMNEEEQTVSISMEPTNQPKLLYVTGRQMNGMISLGVGPWQVFLQADKFDLYIDYIVLIPQAYYDPSLFQEKRTGPCLYNPLNNLTCILYSYPDYPVNSKQLPVTDALVVNESGQHKPSMLDDSTEYLQKLKTEDQFA</sequence>
<dbReference type="PROSITE" id="PS50027">
    <property type="entry name" value="EGF_LAM_2"/>
    <property type="match status" value="2"/>
</dbReference>
<dbReference type="PROSITE" id="PS01248">
    <property type="entry name" value="EGF_LAM_1"/>
    <property type="match status" value="2"/>
</dbReference>
<accession>A0A1Y3AVR0</accession>
<keyword evidence="4" id="KW-0732">Signal</keyword>
<keyword evidence="3" id="KW-0272">Extracellular matrix</keyword>
<dbReference type="FunFam" id="2.10.25.10:FF:000388">
    <property type="entry name" value="Laminin subunit alpha"/>
    <property type="match status" value="1"/>
</dbReference>
<keyword evidence="13" id="KW-1185">Reference proteome</keyword>
<dbReference type="PANTHER" id="PTHR10574">
    <property type="entry name" value="NETRIN/LAMININ-RELATED"/>
    <property type="match status" value="1"/>
</dbReference>
<dbReference type="GO" id="GO:0009887">
    <property type="term" value="P:animal organ morphogenesis"/>
    <property type="evidence" value="ECO:0007669"/>
    <property type="project" value="TreeGrafter"/>
</dbReference>
<dbReference type="CDD" id="cd00055">
    <property type="entry name" value="EGF_Lam"/>
    <property type="match status" value="4"/>
</dbReference>
<comment type="subcellular location">
    <subcellularLocation>
        <location evidence="1">Secreted</location>
        <location evidence="1">Extracellular space</location>
        <location evidence="1">Extracellular matrix</location>
        <location evidence="1">Basement membrane</location>
    </subcellularLocation>
</comment>
<comment type="caution">
    <text evidence="12">The sequence shown here is derived from an EMBL/GenBank/DDBJ whole genome shotgun (WGS) entry which is preliminary data.</text>
</comment>
<evidence type="ECO:0000256" key="7">
    <source>
        <dbReference type="ARBA" id="ARBA00023157"/>
    </source>
</evidence>
<keyword evidence="5" id="KW-0677">Repeat</keyword>
<dbReference type="Gene3D" id="2.10.25.10">
    <property type="entry name" value="Laminin"/>
    <property type="match status" value="4"/>
</dbReference>
<evidence type="ECO:0000313" key="12">
    <source>
        <dbReference type="EMBL" id="OTF72579.1"/>
    </source>
</evidence>
<dbReference type="OrthoDB" id="6415390at2759"/>
<dbReference type="Pfam" id="PF00053">
    <property type="entry name" value="EGF_laminin"/>
    <property type="match status" value="4"/>
</dbReference>
<dbReference type="Proteomes" id="UP000194236">
    <property type="component" value="Unassembled WGS sequence"/>
</dbReference>
<proteinExistence type="predicted"/>
<dbReference type="InterPro" id="IPR050440">
    <property type="entry name" value="Laminin/Netrin_ECM"/>
</dbReference>
<keyword evidence="9 10" id="KW-0424">Laminin EGF-like domain</keyword>
<keyword evidence="6" id="KW-0084">Basement membrane</keyword>
<dbReference type="EMBL" id="MUJZ01055545">
    <property type="protein sequence ID" value="OTF72579.1"/>
    <property type="molecule type" value="Genomic_DNA"/>
</dbReference>
<dbReference type="FunFam" id="2.10.25.10:FF:000090">
    <property type="entry name" value="laminin subunit alpha"/>
    <property type="match status" value="2"/>
</dbReference>
<evidence type="ECO:0000256" key="10">
    <source>
        <dbReference type="PROSITE-ProRule" id="PRU00460"/>
    </source>
</evidence>
<keyword evidence="7 10" id="KW-1015">Disulfide bond</keyword>
<dbReference type="GO" id="GO:0005604">
    <property type="term" value="C:basement membrane"/>
    <property type="evidence" value="ECO:0007669"/>
    <property type="project" value="UniProtKB-SubCell"/>
</dbReference>
<gene>
    <name evidence="12" type="ORF">BLA29_005761</name>
</gene>
<evidence type="ECO:0000259" key="11">
    <source>
        <dbReference type="PROSITE" id="PS50027"/>
    </source>
</evidence>
<dbReference type="FunFam" id="2.10.25.10:FF:000034">
    <property type="entry name" value="Laminin subunit alpha 3"/>
    <property type="match status" value="1"/>
</dbReference>
<dbReference type="InterPro" id="IPR002049">
    <property type="entry name" value="LE_dom"/>
</dbReference>
<keyword evidence="2" id="KW-0964">Secreted</keyword>
<evidence type="ECO:0000256" key="8">
    <source>
        <dbReference type="ARBA" id="ARBA00023180"/>
    </source>
</evidence>
<evidence type="ECO:0000313" key="13">
    <source>
        <dbReference type="Proteomes" id="UP000194236"/>
    </source>
</evidence>
<dbReference type="PRINTS" id="PR00011">
    <property type="entry name" value="EGFLAMININ"/>
</dbReference>
<dbReference type="AlphaFoldDB" id="A0A1Y3AVR0"/>
<evidence type="ECO:0000256" key="4">
    <source>
        <dbReference type="ARBA" id="ARBA00022729"/>
    </source>
</evidence>
<dbReference type="PANTHER" id="PTHR10574:SF406">
    <property type="entry name" value="LAMININ SUBUNIT ALPHA 5"/>
    <property type="match status" value="1"/>
</dbReference>
<evidence type="ECO:0000256" key="9">
    <source>
        <dbReference type="ARBA" id="ARBA00023292"/>
    </source>
</evidence>
<organism evidence="12 13">
    <name type="scientific">Euroglyphus maynei</name>
    <name type="common">Mayne's house dust mite</name>
    <dbReference type="NCBI Taxonomy" id="6958"/>
    <lineage>
        <taxon>Eukaryota</taxon>
        <taxon>Metazoa</taxon>
        <taxon>Ecdysozoa</taxon>
        <taxon>Arthropoda</taxon>
        <taxon>Chelicerata</taxon>
        <taxon>Arachnida</taxon>
        <taxon>Acari</taxon>
        <taxon>Acariformes</taxon>
        <taxon>Sarcoptiformes</taxon>
        <taxon>Astigmata</taxon>
        <taxon>Psoroptidia</taxon>
        <taxon>Analgoidea</taxon>
        <taxon>Pyroglyphidae</taxon>
        <taxon>Pyroglyphinae</taxon>
        <taxon>Euroglyphus</taxon>
    </lineage>
</organism>
<dbReference type="GO" id="GO:0009888">
    <property type="term" value="P:tissue development"/>
    <property type="evidence" value="ECO:0007669"/>
    <property type="project" value="TreeGrafter"/>
</dbReference>
<feature type="domain" description="Laminin EGF-like" evidence="11">
    <location>
        <begin position="126"/>
        <end position="178"/>
    </location>
</feature>
<reference evidence="12 13" key="1">
    <citation type="submission" date="2017-03" db="EMBL/GenBank/DDBJ databases">
        <title>Genome Survey of Euroglyphus maynei.</title>
        <authorList>
            <person name="Arlian L.G."/>
            <person name="Morgan M.S."/>
            <person name="Rider S.D."/>
        </authorList>
    </citation>
    <scope>NUCLEOTIDE SEQUENCE [LARGE SCALE GENOMIC DNA]</scope>
    <source>
        <strain evidence="12">Arlian Lab</strain>
        <tissue evidence="12">Whole body</tissue>
    </source>
</reference>
<evidence type="ECO:0000256" key="5">
    <source>
        <dbReference type="ARBA" id="ARBA00022737"/>
    </source>
</evidence>